<proteinExistence type="predicted"/>
<dbReference type="EMBL" id="BGPR01134637">
    <property type="protein sequence ID" value="GBN53906.1"/>
    <property type="molecule type" value="Genomic_DNA"/>
</dbReference>
<reference evidence="3 4" key="1">
    <citation type="journal article" date="2019" name="Sci. Rep.">
        <title>Orb-weaving spider Araneus ventricosus genome elucidates the spidroin gene catalogue.</title>
        <authorList>
            <person name="Kono N."/>
            <person name="Nakamura H."/>
            <person name="Ohtoshi R."/>
            <person name="Moran D.A.P."/>
            <person name="Shinohara A."/>
            <person name="Yoshida Y."/>
            <person name="Fujiwara M."/>
            <person name="Mori M."/>
            <person name="Tomita M."/>
            <person name="Arakawa K."/>
        </authorList>
    </citation>
    <scope>NUCLEOTIDE SEQUENCE [LARGE SCALE GENOMIC DNA]</scope>
</reference>
<dbReference type="Proteomes" id="UP000499080">
    <property type="component" value="Unassembled WGS sequence"/>
</dbReference>
<dbReference type="PROSITE" id="PS00028">
    <property type="entry name" value="ZINC_FINGER_C2H2_1"/>
    <property type="match status" value="1"/>
</dbReference>
<evidence type="ECO:0000313" key="4">
    <source>
        <dbReference type="Proteomes" id="UP000499080"/>
    </source>
</evidence>
<sequence>MYDQREILPTISLLEPPAPSHINSVIVSPPRTSPCATTPVHITAPPVNSVISPPCELSISTPDTKNCSVSLQDILVSPSPISRRTRNQLRLRHTANLYSSPELSATLGIGPSAPQSVHSQIQSVCLDQSNLPLDLSPSGAPLCQAPSSSHSDAPSMRMDGQLLAPSNSVQVYQDRALDFSTSPTSPHRMLPPALPDDSSGEVFESLTKISVTKQPEEILSPSQKRTDDHVRCPTAPSPQSQSNLSCHLCSFTADKRSGLRLHLKRTHDTWKVPKKSITGSPPSPSEPGTHAISVKHVLTTGTMQEDRSPVCTDSNSSTGQICTHASAPKELSKAEFEVLCNMKTEKLSMTPPPSVHSSALEGISTPSLDEQLKLTPSPGQRSPVLLLFEVDTTPVKMRQVEYFPFSLRCAYCDLDMSSPTSFADHILEVHSGFSEAQKNDVRSFAKSNQPTRDCDLVSSDEEMSYQCTKCNEAFPSEA</sequence>
<name>A0A4Y2PUU7_ARAVE</name>
<evidence type="ECO:0000259" key="2">
    <source>
        <dbReference type="PROSITE" id="PS00028"/>
    </source>
</evidence>
<keyword evidence="4" id="KW-1185">Reference proteome</keyword>
<feature type="non-terminal residue" evidence="3">
    <location>
        <position position="478"/>
    </location>
</feature>
<gene>
    <name evidence="3" type="ORF">AVEN_84191_1</name>
</gene>
<evidence type="ECO:0000256" key="1">
    <source>
        <dbReference type="SAM" id="MobiDB-lite"/>
    </source>
</evidence>
<evidence type="ECO:0000313" key="3">
    <source>
        <dbReference type="EMBL" id="GBN53906.1"/>
    </source>
</evidence>
<accession>A0A4Y2PUU7</accession>
<dbReference type="SMART" id="SM00355">
    <property type="entry name" value="ZnF_C2H2"/>
    <property type="match status" value="2"/>
</dbReference>
<comment type="caution">
    <text evidence="3">The sequence shown here is derived from an EMBL/GenBank/DDBJ whole genome shotgun (WGS) entry which is preliminary data.</text>
</comment>
<feature type="region of interest" description="Disordered" evidence="1">
    <location>
        <begin position="180"/>
        <end position="200"/>
    </location>
</feature>
<dbReference type="AlphaFoldDB" id="A0A4Y2PUU7"/>
<protein>
    <recommendedName>
        <fullName evidence="2">C2H2-type domain-containing protein</fullName>
    </recommendedName>
</protein>
<organism evidence="3 4">
    <name type="scientific">Araneus ventricosus</name>
    <name type="common">Orbweaver spider</name>
    <name type="synonym">Epeira ventricosa</name>
    <dbReference type="NCBI Taxonomy" id="182803"/>
    <lineage>
        <taxon>Eukaryota</taxon>
        <taxon>Metazoa</taxon>
        <taxon>Ecdysozoa</taxon>
        <taxon>Arthropoda</taxon>
        <taxon>Chelicerata</taxon>
        <taxon>Arachnida</taxon>
        <taxon>Araneae</taxon>
        <taxon>Araneomorphae</taxon>
        <taxon>Entelegynae</taxon>
        <taxon>Araneoidea</taxon>
        <taxon>Araneidae</taxon>
        <taxon>Araneus</taxon>
    </lineage>
</organism>
<dbReference type="InterPro" id="IPR013087">
    <property type="entry name" value="Znf_C2H2_type"/>
</dbReference>
<feature type="region of interest" description="Disordered" evidence="1">
    <location>
        <begin position="215"/>
        <end position="240"/>
    </location>
</feature>
<feature type="domain" description="C2H2-type" evidence="2">
    <location>
        <begin position="409"/>
        <end position="430"/>
    </location>
</feature>